<sequence>MRKNGNHIIQKITLDIFTNSKETGNLMEREASTFFYQKILPHLEAYFDELEAQLGKQTMEIPRLSLDLQFETDDFFSEANFERPIRMAMNEIIGELPELRSSVESFAYRYQENGEATSPGNINEPFPKEKIEKGPQLRQKDERFFEAWLHFLQTGLLPWWLESQLAKERFQLVFLVSELKNIRKWKSFLYILQFPQVRHRLISQYSVSELSAVLWEVLKDCGTLEKPTIEGILERFPSKERNLPVGILIALAFDHLKMTEETKKMTQWFGDNLSQESKSRLKNAILPLISTEDKRVWGTFFEKVVFGGHDPEFVPEKQPFRQIELDEIEKQVNFQEEGHYVDCAGLILIHPFLKAFFADCGFLDEKGKLLEKELAVLSLYYLANREENPFDFELLFEKYLCGIPLQIPIAREIKLPDIIKEKTEKLLGSLLEHWEKLKSTGKDTVRNEFINRRGKLVIQSSADHLNVERKPQDILLESLPWNLSLVKLPWHSKLILVEW</sequence>
<comment type="caution">
    <text evidence="1">The sequence shown here is derived from an EMBL/GenBank/DDBJ whole genome shotgun (WGS) entry which is preliminary data.</text>
</comment>
<evidence type="ECO:0000313" key="1">
    <source>
        <dbReference type="EMBL" id="MDN3689967.1"/>
    </source>
</evidence>
<organism evidence="1 2">
    <name type="scientific">Cyclobacterium jeungdonense</name>
    <dbReference type="NCBI Taxonomy" id="708087"/>
    <lineage>
        <taxon>Bacteria</taxon>
        <taxon>Pseudomonadati</taxon>
        <taxon>Bacteroidota</taxon>
        <taxon>Cytophagia</taxon>
        <taxon>Cytophagales</taxon>
        <taxon>Cyclobacteriaceae</taxon>
        <taxon>Cyclobacterium</taxon>
    </lineage>
</organism>
<dbReference type="InterPro" id="IPR045538">
    <property type="entry name" value="CIS_TMP"/>
</dbReference>
<accession>A0ABT8CD15</accession>
<evidence type="ECO:0000313" key="2">
    <source>
        <dbReference type="Proteomes" id="UP001236663"/>
    </source>
</evidence>
<dbReference type="Proteomes" id="UP001236663">
    <property type="component" value="Unassembled WGS sequence"/>
</dbReference>
<dbReference type="EMBL" id="JAUFQS010000047">
    <property type="protein sequence ID" value="MDN3689967.1"/>
    <property type="molecule type" value="Genomic_DNA"/>
</dbReference>
<protein>
    <submittedName>
        <fullName evidence="1">Contractile injection system tape measure protein</fullName>
    </submittedName>
</protein>
<dbReference type="RefSeq" id="WP_163383504.1">
    <property type="nucleotide sequence ID" value="NZ_JAUFQS010000047.1"/>
</dbReference>
<proteinExistence type="predicted"/>
<keyword evidence="2" id="KW-1185">Reference proteome</keyword>
<dbReference type="Pfam" id="PF19268">
    <property type="entry name" value="CIS_TMP"/>
    <property type="match status" value="1"/>
</dbReference>
<reference evidence="2" key="1">
    <citation type="journal article" date="2019" name="Int. J. Syst. Evol. Microbiol.">
        <title>The Global Catalogue of Microorganisms (GCM) 10K type strain sequencing project: providing services to taxonomists for standard genome sequencing and annotation.</title>
        <authorList>
            <consortium name="The Broad Institute Genomics Platform"/>
            <consortium name="The Broad Institute Genome Sequencing Center for Infectious Disease"/>
            <person name="Wu L."/>
            <person name="Ma J."/>
        </authorList>
    </citation>
    <scope>NUCLEOTIDE SEQUENCE [LARGE SCALE GENOMIC DNA]</scope>
    <source>
        <strain evidence="2">CECT 7706</strain>
    </source>
</reference>
<gene>
    <name evidence="1" type="ORF">QWZ15_19240</name>
</gene>
<name>A0ABT8CD15_9BACT</name>